<proteinExistence type="predicted"/>
<evidence type="ECO:0000313" key="1">
    <source>
        <dbReference type="EMBL" id="CAB4590681.1"/>
    </source>
</evidence>
<dbReference type="AlphaFoldDB" id="A0A6J6FPT2"/>
<gene>
    <name evidence="1" type="ORF">UFOPK1807_00260</name>
</gene>
<sequence>MKLRRKRLLLVFLVTATMSVMPNSTALSSSRAPLASGDASSELPSGTPLKSRVYRQLDLGNQVYNFQNTECVFKSSAGCTVTSSSNQAFPPRYIFSVRVTSIASIGIEPGMNYIRCSWCSFVGESIAIVLFVAAAPTATPIWLVIGTYALGTEIILSHA</sequence>
<accession>A0A6J6FPT2</accession>
<name>A0A6J6FPT2_9ZZZZ</name>
<reference evidence="1" key="1">
    <citation type="submission" date="2020-05" db="EMBL/GenBank/DDBJ databases">
        <authorList>
            <person name="Chiriac C."/>
            <person name="Salcher M."/>
            <person name="Ghai R."/>
            <person name="Kavagutti S V."/>
        </authorList>
    </citation>
    <scope>NUCLEOTIDE SEQUENCE</scope>
</reference>
<dbReference type="EMBL" id="CAEZUI010000017">
    <property type="protein sequence ID" value="CAB4590681.1"/>
    <property type="molecule type" value="Genomic_DNA"/>
</dbReference>
<protein>
    <submittedName>
        <fullName evidence="1">Unannotated protein</fullName>
    </submittedName>
</protein>
<organism evidence="1">
    <name type="scientific">freshwater metagenome</name>
    <dbReference type="NCBI Taxonomy" id="449393"/>
    <lineage>
        <taxon>unclassified sequences</taxon>
        <taxon>metagenomes</taxon>
        <taxon>ecological metagenomes</taxon>
    </lineage>
</organism>